<name>A0A0C2F146_9PEZI</name>
<dbReference type="InterPro" id="IPR013024">
    <property type="entry name" value="GGCT-like"/>
</dbReference>
<sequence length="222" mass="24442">MLYFAYGSNMALAQMNRRCPGSKFVGRGILYGYRWQINERGYANVVKVEDTAKAGSTKLDTGGGTTAHHKTSAPTGPSVHGLVYELDGAGEDEAKLDVYEGVRTSAYQKMYVDVVVYSSTYPEYVAAYEASGHSVPQFAGTKYGDPSKPTTAEGVLVYLSDRYITPGAPKLEYVNRMKAGMWDAYHLGVPVDYLERDLIPHLENNREKASSLASKNTKKEKN</sequence>
<dbReference type="InterPro" id="IPR017939">
    <property type="entry name" value="G-Glutamylcylcotransferase"/>
</dbReference>
<keyword evidence="7" id="KW-1185">Reference proteome</keyword>
<dbReference type="SUPFAM" id="SSF110857">
    <property type="entry name" value="Gamma-glutamyl cyclotransferase-like"/>
    <property type="match status" value="1"/>
</dbReference>
<protein>
    <recommendedName>
        <fullName evidence="1">gamma-glutamylcyclotransferase</fullName>
        <ecNumber evidence="1">4.3.2.9</ecNumber>
    </recommendedName>
</protein>
<accession>A0A0C2F146</accession>
<dbReference type="VEuPathDB" id="FungiDB:SPBR_03241"/>
<dbReference type="RefSeq" id="XP_040620594.1">
    <property type="nucleotide sequence ID" value="XM_040761544.1"/>
</dbReference>
<dbReference type="Gene3D" id="3.10.490.10">
    <property type="entry name" value="Gamma-glutamyl cyclotransferase-like"/>
    <property type="match status" value="1"/>
</dbReference>
<dbReference type="GO" id="GO:0003839">
    <property type="term" value="F:gamma-glutamylcyclotransferase activity"/>
    <property type="evidence" value="ECO:0007669"/>
    <property type="project" value="UniProtKB-EC"/>
</dbReference>
<reference evidence="6 7" key="1">
    <citation type="journal article" date="2014" name="BMC Genomics">
        <title>Comparative genomics of the major fungal agents of human and animal Sporotrichosis: Sporothrix schenckii and Sporothrix brasiliensis.</title>
        <authorList>
            <person name="Teixeira M.M."/>
            <person name="de Almeida L.G."/>
            <person name="Kubitschek-Barreira P."/>
            <person name="Alves F.L."/>
            <person name="Kioshima E.S."/>
            <person name="Abadio A.K."/>
            <person name="Fernandes L."/>
            <person name="Derengowski L.S."/>
            <person name="Ferreira K.S."/>
            <person name="Souza R.C."/>
            <person name="Ruiz J.C."/>
            <person name="de Andrade N.C."/>
            <person name="Paes H.C."/>
            <person name="Nicola A.M."/>
            <person name="Albuquerque P."/>
            <person name="Gerber A.L."/>
            <person name="Martins V.P."/>
            <person name="Peconick L.D."/>
            <person name="Neto A.V."/>
            <person name="Chaucanez C.B."/>
            <person name="Silva P.A."/>
            <person name="Cunha O.L."/>
            <person name="de Oliveira F.F."/>
            <person name="dos Santos T.C."/>
            <person name="Barros A.L."/>
            <person name="Soares M.A."/>
            <person name="de Oliveira L.M."/>
            <person name="Marini M.M."/>
            <person name="Villalobos-Duno H."/>
            <person name="Cunha M.M."/>
            <person name="de Hoog S."/>
            <person name="da Silveira J.F."/>
            <person name="Henrissat B."/>
            <person name="Nino-Vega G.A."/>
            <person name="Cisalpino P.S."/>
            <person name="Mora-Montes H.M."/>
            <person name="Almeida S.R."/>
            <person name="Stajich J.E."/>
            <person name="Lopes-Bezerra L.M."/>
            <person name="Vasconcelos A.T."/>
            <person name="Felipe M.S."/>
        </authorList>
    </citation>
    <scope>NUCLEOTIDE SEQUENCE [LARGE SCALE GENOMIC DNA]</scope>
    <source>
        <strain evidence="6 7">5110</strain>
    </source>
</reference>
<feature type="active site" description="Proton acceptor" evidence="3">
    <location>
        <position position="100"/>
    </location>
</feature>
<evidence type="ECO:0000256" key="4">
    <source>
        <dbReference type="PIRSR" id="PIRSR617939-2"/>
    </source>
</evidence>
<comment type="caution">
    <text evidence="6">The sequence shown here is derived from an EMBL/GenBank/DDBJ whole genome shotgun (WGS) entry which is preliminary data.</text>
</comment>
<evidence type="ECO:0000256" key="3">
    <source>
        <dbReference type="PIRSR" id="PIRSR617939-1"/>
    </source>
</evidence>
<dbReference type="Proteomes" id="UP000031575">
    <property type="component" value="Unassembled WGS sequence"/>
</dbReference>
<dbReference type="EC" id="4.3.2.9" evidence="1"/>
<dbReference type="EMBL" id="AWTV01000006">
    <property type="protein sequence ID" value="KIH92584.1"/>
    <property type="molecule type" value="Genomic_DNA"/>
</dbReference>
<gene>
    <name evidence="6" type="ORF">SPBR_03241</name>
</gene>
<evidence type="ECO:0000313" key="7">
    <source>
        <dbReference type="Proteomes" id="UP000031575"/>
    </source>
</evidence>
<dbReference type="CDD" id="cd06661">
    <property type="entry name" value="GGCT_like"/>
    <property type="match status" value="1"/>
</dbReference>
<organism evidence="6 7">
    <name type="scientific">Sporothrix brasiliensis 5110</name>
    <dbReference type="NCBI Taxonomy" id="1398154"/>
    <lineage>
        <taxon>Eukaryota</taxon>
        <taxon>Fungi</taxon>
        <taxon>Dikarya</taxon>
        <taxon>Ascomycota</taxon>
        <taxon>Pezizomycotina</taxon>
        <taxon>Sordariomycetes</taxon>
        <taxon>Sordariomycetidae</taxon>
        <taxon>Ophiostomatales</taxon>
        <taxon>Ophiostomataceae</taxon>
        <taxon>Sporothrix</taxon>
    </lineage>
</organism>
<keyword evidence="2" id="KW-0456">Lyase</keyword>
<feature type="binding site" evidence="4">
    <location>
        <begin position="3"/>
        <end position="8"/>
    </location>
    <ligand>
        <name>substrate</name>
    </ligand>
</feature>
<dbReference type="GeneID" id="63676465"/>
<dbReference type="PANTHER" id="PTHR12935">
    <property type="entry name" value="GAMMA-GLUTAMYLCYCLOTRANSFERASE"/>
    <property type="match status" value="1"/>
</dbReference>
<evidence type="ECO:0000256" key="2">
    <source>
        <dbReference type="ARBA" id="ARBA00023239"/>
    </source>
</evidence>
<dbReference type="HOGENOM" id="CLU_048475_1_1_1"/>
<dbReference type="OrthoDB" id="2924818at2759"/>
<dbReference type="AlphaFoldDB" id="A0A0C2F146"/>
<proteinExistence type="predicted"/>
<dbReference type="InterPro" id="IPR036568">
    <property type="entry name" value="GGCT-like_sf"/>
</dbReference>
<feature type="region of interest" description="Disordered" evidence="5">
    <location>
        <begin position="55"/>
        <end position="76"/>
    </location>
</feature>
<evidence type="ECO:0000256" key="1">
    <source>
        <dbReference type="ARBA" id="ARBA00012346"/>
    </source>
</evidence>
<evidence type="ECO:0000313" key="6">
    <source>
        <dbReference type="EMBL" id="KIH92584.1"/>
    </source>
</evidence>
<dbReference type="PANTHER" id="PTHR12935:SF0">
    <property type="entry name" value="GAMMA-GLUTAMYLCYCLOTRANSFERASE"/>
    <property type="match status" value="1"/>
</dbReference>
<evidence type="ECO:0000256" key="5">
    <source>
        <dbReference type="SAM" id="MobiDB-lite"/>
    </source>
</evidence>